<accession>A0A8H3LWA1</accession>
<evidence type="ECO:0000259" key="1">
    <source>
        <dbReference type="PROSITE" id="PS51886"/>
    </source>
</evidence>
<evidence type="ECO:0000313" key="2">
    <source>
        <dbReference type="EMBL" id="GES93551.1"/>
    </source>
</evidence>
<dbReference type="EMBL" id="BLAL01000228">
    <property type="protein sequence ID" value="GES93551.1"/>
    <property type="molecule type" value="Genomic_DNA"/>
</dbReference>
<feature type="domain" description="TLDc" evidence="1">
    <location>
        <begin position="1"/>
        <end position="134"/>
    </location>
</feature>
<dbReference type="Proteomes" id="UP000615446">
    <property type="component" value="Unassembled WGS sequence"/>
</dbReference>
<protein>
    <recommendedName>
        <fullName evidence="1">TLDc domain-containing protein</fullName>
    </recommendedName>
</protein>
<dbReference type="Pfam" id="PF07534">
    <property type="entry name" value="TLD"/>
    <property type="match status" value="1"/>
</dbReference>
<dbReference type="InterPro" id="IPR006571">
    <property type="entry name" value="TLDc_dom"/>
</dbReference>
<comment type="caution">
    <text evidence="2">The sequence shown here is derived from an EMBL/GenBank/DDBJ whole genome shotgun (WGS) entry which is preliminary data.</text>
</comment>
<dbReference type="AlphaFoldDB" id="A0A8H3LWA1"/>
<organism evidence="2 3">
    <name type="scientific">Rhizophagus clarus</name>
    <dbReference type="NCBI Taxonomy" id="94130"/>
    <lineage>
        <taxon>Eukaryota</taxon>
        <taxon>Fungi</taxon>
        <taxon>Fungi incertae sedis</taxon>
        <taxon>Mucoromycota</taxon>
        <taxon>Glomeromycotina</taxon>
        <taxon>Glomeromycetes</taxon>
        <taxon>Glomerales</taxon>
        <taxon>Glomeraceae</taxon>
        <taxon>Rhizophagus</taxon>
    </lineage>
</organism>
<reference evidence="2" key="1">
    <citation type="submission" date="2019-10" db="EMBL/GenBank/DDBJ databases">
        <title>Conservation and host-specific expression of non-tandemly repeated heterogenous ribosome RNA gene in arbuscular mycorrhizal fungi.</title>
        <authorList>
            <person name="Maeda T."/>
            <person name="Kobayashi Y."/>
            <person name="Nakagawa T."/>
            <person name="Ezawa T."/>
            <person name="Yamaguchi K."/>
            <person name="Bino T."/>
            <person name="Nishimoto Y."/>
            <person name="Shigenobu S."/>
            <person name="Kawaguchi M."/>
        </authorList>
    </citation>
    <scope>NUCLEOTIDE SEQUENCE</scope>
    <source>
        <strain evidence="2">HR1</strain>
    </source>
</reference>
<proteinExistence type="predicted"/>
<dbReference type="PROSITE" id="PS51886">
    <property type="entry name" value="TLDC"/>
    <property type="match status" value="1"/>
</dbReference>
<evidence type="ECO:0000313" key="3">
    <source>
        <dbReference type="Proteomes" id="UP000615446"/>
    </source>
</evidence>
<gene>
    <name evidence="2" type="ORF">RCL2_002029500</name>
</gene>
<sequence>MDGFTPRIFHQLCDGIPNTVTFIKVEGKKEILGGYNPIKWESLERCDKTYDSFIFSFKNKNNKDAILSKVRNACYALEFGALCGPKFESDLRIFSSFGEFRDFNVTFYETVHYKKQIRAEDNFPIEDYEVFQILRR</sequence>
<dbReference type="OrthoDB" id="2428684at2759"/>
<name>A0A8H3LWA1_9GLOM</name>